<dbReference type="PANTHER" id="PTHR24221">
    <property type="entry name" value="ATP-BINDING CASSETTE SUB-FAMILY B"/>
    <property type="match status" value="1"/>
</dbReference>
<dbReference type="SUPFAM" id="SSF90123">
    <property type="entry name" value="ABC transporter transmembrane region"/>
    <property type="match status" value="1"/>
</dbReference>
<evidence type="ECO:0000256" key="6">
    <source>
        <dbReference type="ARBA" id="ARBA00022741"/>
    </source>
</evidence>
<keyword evidence="10 11" id="KW-0472">Membrane</keyword>
<proteinExistence type="predicted"/>
<dbReference type="Proteomes" id="UP000054662">
    <property type="component" value="Unassembled WGS sequence"/>
</dbReference>
<evidence type="ECO:0000256" key="1">
    <source>
        <dbReference type="ARBA" id="ARBA00004651"/>
    </source>
</evidence>
<dbReference type="EMBL" id="LNZC01000006">
    <property type="protein sequence ID" value="KTD81251.1"/>
    <property type="molecule type" value="Genomic_DNA"/>
</dbReference>
<feature type="transmembrane region" description="Helical" evidence="11">
    <location>
        <begin position="143"/>
        <end position="163"/>
    </location>
</feature>
<dbReference type="GO" id="GO:0005886">
    <property type="term" value="C:plasma membrane"/>
    <property type="evidence" value="ECO:0007669"/>
    <property type="project" value="UniProtKB-SubCell"/>
</dbReference>
<gene>
    <name evidence="14" type="ORF">Lwor_0752</name>
</gene>
<dbReference type="GO" id="GO:0005524">
    <property type="term" value="F:ATP binding"/>
    <property type="evidence" value="ECO:0007669"/>
    <property type="project" value="UniProtKB-KW"/>
</dbReference>
<keyword evidence="6" id="KW-0547">Nucleotide-binding</keyword>
<feature type="transmembrane region" description="Helical" evidence="11">
    <location>
        <begin position="169"/>
        <end position="186"/>
    </location>
</feature>
<evidence type="ECO:0000256" key="2">
    <source>
        <dbReference type="ARBA" id="ARBA00022448"/>
    </source>
</evidence>
<feature type="domain" description="ABC transmembrane type-1" evidence="13">
    <location>
        <begin position="27"/>
        <end position="312"/>
    </location>
</feature>
<dbReference type="OrthoDB" id="9806127at2"/>
<dbReference type="InterPro" id="IPR011527">
    <property type="entry name" value="ABC1_TM_dom"/>
</dbReference>
<dbReference type="Pfam" id="PF00005">
    <property type="entry name" value="ABC_tran"/>
    <property type="match status" value="1"/>
</dbReference>
<feature type="transmembrane region" description="Helical" evidence="11">
    <location>
        <begin position="26"/>
        <end position="47"/>
    </location>
</feature>
<dbReference type="GO" id="GO:0006869">
    <property type="term" value="P:lipid transport"/>
    <property type="evidence" value="ECO:0007669"/>
    <property type="project" value="UniProtKB-KW"/>
</dbReference>
<dbReference type="PROSITE" id="PS50893">
    <property type="entry name" value="ABC_TRANSPORTER_2"/>
    <property type="match status" value="1"/>
</dbReference>
<keyword evidence="3" id="KW-1003">Cell membrane</keyword>
<dbReference type="PROSITE" id="PS50929">
    <property type="entry name" value="ABC_TM1F"/>
    <property type="match status" value="1"/>
</dbReference>
<dbReference type="Gene3D" id="1.20.1560.10">
    <property type="entry name" value="ABC transporter type 1, transmembrane domain"/>
    <property type="match status" value="1"/>
</dbReference>
<evidence type="ECO:0000256" key="11">
    <source>
        <dbReference type="SAM" id="Phobius"/>
    </source>
</evidence>
<reference evidence="14 15" key="1">
    <citation type="submission" date="2015-11" db="EMBL/GenBank/DDBJ databases">
        <title>Genomic analysis of 38 Legionella species identifies large and diverse effector repertoires.</title>
        <authorList>
            <person name="Burstein D."/>
            <person name="Amaro F."/>
            <person name="Zusman T."/>
            <person name="Lifshitz Z."/>
            <person name="Cohen O."/>
            <person name="Gilbert J.A."/>
            <person name="Pupko T."/>
            <person name="Shuman H.A."/>
            <person name="Segal G."/>
        </authorList>
    </citation>
    <scope>NUCLEOTIDE SEQUENCE [LARGE SCALE GENOMIC DNA]</scope>
    <source>
        <strain evidence="14 15">ATCC 49508</strain>
    </source>
</reference>
<feature type="transmembrane region" description="Helical" evidence="11">
    <location>
        <begin position="53"/>
        <end position="79"/>
    </location>
</feature>
<keyword evidence="9" id="KW-0445">Lipid transport</keyword>
<dbReference type="STRING" id="45076.Lwor_0752"/>
<evidence type="ECO:0000256" key="7">
    <source>
        <dbReference type="ARBA" id="ARBA00022840"/>
    </source>
</evidence>
<comment type="caution">
    <text evidence="14">The sequence shown here is derived from an EMBL/GenBank/DDBJ whole genome shotgun (WGS) entry which is preliminary data.</text>
</comment>
<evidence type="ECO:0000256" key="9">
    <source>
        <dbReference type="ARBA" id="ARBA00023055"/>
    </source>
</evidence>
<dbReference type="GO" id="GO:0016887">
    <property type="term" value="F:ATP hydrolysis activity"/>
    <property type="evidence" value="ECO:0007669"/>
    <property type="project" value="InterPro"/>
</dbReference>
<dbReference type="FunFam" id="3.40.50.300:FF:000287">
    <property type="entry name" value="Multidrug ABC transporter ATP-binding protein"/>
    <property type="match status" value="1"/>
</dbReference>
<dbReference type="InterPro" id="IPR027417">
    <property type="entry name" value="P-loop_NTPase"/>
</dbReference>
<dbReference type="PATRIC" id="fig|45076.6.peg.821"/>
<dbReference type="PROSITE" id="PS00211">
    <property type="entry name" value="ABC_TRANSPORTER_1"/>
    <property type="match status" value="1"/>
</dbReference>
<evidence type="ECO:0000256" key="3">
    <source>
        <dbReference type="ARBA" id="ARBA00022475"/>
    </source>
</evidence>
<dbReference type="SUPFAM" id="SSF52540">
    <property type="entry name" value="P-loop containing nucleoside triphosphate hydrolases"/>
    <property type="match status" value="1"/>
</dbReference>
<keyword evidence="7" id="KW-0067">ATP-binding</keyword>
<keyword evidence="5 11" id="KW-0812">Transmembrane</keyword>
<dbReference type="InterPro" id="IPR017871">
    <property type="entry name" value="ABC_transporter-like_CS"/>
</dbReference>
<sequence>MTSLQIISHFFPFFWPKNNFKKKFRVIFSLFLVFTTLALNLIVPIFFKDIVTALSGTIMTSSMMIILLICCYGLLWMLARCSEKIREMLTFVNISTTIADYSTHVFAHLHTLNYKFHLDKETGKITSAISRAQLAIAMLISNILFRIAPVFLEILFAFLIIWHFYGLNYGFYLVIILALYLVFNGFTQKKSTVLQKNCSIAELNVSSAITDSLLNTETVKYYNSQTVEHQKIDQFLQKSVQANTALFSGMGMFLVLQTLIIAGGLAFLSYKVGYQILIGQLKLGDFVLINGYLLQLFEPLSEASVRWRDTKNDLSKIEYSAYLLEQTDEVEQNHPDAKPLSITGPHVHFKNVTFGYQPEHPILKNVSFEVPPAKMTAIVGPSGSGKSTIARLLLGLFEVTQGQILIDDQDITAVSKHSLRQQIGIVPQEVLLFNNTLRFNLCYGALNISEREINNVIQLAHLEEMVKNLPKGIETNIGEGGFKLSGGERQRIGIARCLLRNPIILLFDEATASLDTQTEKNIQENIEEVTKHTTSIVIAHRLSTIIHADNILVLQDGEIVEAGTHQELIEKKGLYYSMWNSQQQKSAS</sequence>
<accession>A0A0W1AJ93</accession>
<keyword evidence="15" id="KW-1185">Reference proteome</keyword>
<evidence type="ECO:0000256" key="4">
    <source>
        <dbReference type="ARBA" id="ARBA00022519"/>
    </source>
</evidence>
<feature type="domain" description="ABC transporter" evidence="12">
    <location>
        <begin position="347"/>
        <end position="581"/>
    </location>
</feature>
<name>A0A0W1AJ93_9GAMM</name>
<evidence type="ECO:0000259" key="12">
    <source>
        <dbReference type="PROSITE" id="PS50893"/>
    </source>
</evidence>
<dbReference type="InterPro" id="IPR039421">
    <property type="entry name" value="Type_1_exporter"/>
</dbReference>
<keyword evidence="2" id="KW-0813">Transport</keyword>
<feature type="transmembrane region" description="Helical" evidence="11">
    <location>
        <begin position="245"/>
        <end position="270"/>
    </location>
</feature>
<dbReference type="GO" id="GO:0140359">
    <property type="term" value="F:ABC-type transporter activity"/>
    <property type="evidence" value="ECO:0007669"/>
    <property type="project" value="InterPro"/>
</dbReference>
<dbReference type="AlphaFoldDB" id="A0A0W1AJ93"/>
<keyword evidence="8 11" id="KW-1133">Transmembrane helix</keyword>
<protein>
    <submittedName>
        <fullName evidence="14">ABC transporter ATP binding transmembrane protein</fullName>
    </submittedName>
</protein>
<dbReference type="InterPro" id="IPR036640">
    <property type="entry name" value="ABC1_TM_sf"/>
</dbReference>
<dbReference type="InterPro" id="IPR003439">
    <property type="entry name" value="ABC_transporter-like_ATP-bd"/>
</dbReference>
<evidence type="ECO:0000313" key="14">
    <source>
        <dbReference type="EMBL" id="KTD81251.1"/>
    </source>
</evidence>
<evidence type="ECO:0000313" key="15">
    <source>
        <dbReference type="Proteomes" id="UP000054662"/>
    </source>
</evidence>
<organism evidence="14 15">
    <name type="scientific">Legionella worsleiensis</name>
    <dbReference type="NCBI Taxonomy" id="45076"/>
    <lineage>
        <taxon>Bacteria</taxon>
        <taxon>Pseudomonadati</taxon>
        <taxon>Pseudomonadota</taxon>
        <taxon>Gammaproteobacteria</taxon>
        <taxon>Legionellales</taxon>
        <taxon>Legionellaceae</taxon>
        <taxon>Legionella</taxon>
    </lineage>
</organism>
<evidence type="ECO:0000256" key="5">
    <source>
        <dbReference type="ARBA" id="ARBA00022692"/>
    </source>
</evidence>
<evidence type="ECO:0000256" key="8">
    <source>
        <dbReference type="ARBA" id="ARBA00022989"/>
    </source>
</evidence>
<comment type="subcellular location">
    <subcellularLocation>
        <location evidence="1">Cell membrane</location>
        <topology evidence="1">Multi-pass membrane protein</topology>
    </subcellularLocation>
</comment>
<dbReference type="PANTHER" id="PTHR24221:SF654">
    <property type="entry name" value="ATP-BINDING CASSETTE SUB-FAMILY B MEMBER 6"/>
    <property type="match status" value="1"/>
</dbReference>
<evidence type="ECO:0000256" key="10">
    <source>
        <dbReference type="ARBA" id="ARBA00023136"/>
    </source>
</evidence>
<dbReference type="Pfam" id="PF00664">
    <property type="entry name" value="ABC_membrane"/>
    <property type="match status" value="1"/>
</dbReference>
<dbReference type="InterPro" id="IPR003593">
    <property type="entry name" value="AAA+_ATPase"/>
</dbReference>
<evidence type="ECO:0000259" key="13">
    <source>
        <dbReference type="PROSITE" id="PS50929"/>
    </source>
</evidence>
<dbReference type="RefSeq" id="WP_058492586.1">
    <property type="nucleotide sequence ID" value="NZ_CBCRUR010000016.1"/>
</dbReference>
<keyword evidence="4" id="KW-0997">Cell inner membrane</keyword>
<dbReference type="CDD" id="cd18582">
    <property type="entry name" value="ABC_6TM_ATM1_ABCB7"/>
    <property type="match status" value="1"/>
</dbReference>
<dbReference type="Gene3D" id="3.40.50.300">
    <property type="entry name" value="P-loop containing nucleotide triphosphate hydrolases"/>
    <property type="match status" value="1"/>
</dbReference>
<dbReference type="SMART" id="SM00382">
    <property type="entry name" value="AAA"/>
    <property type="match status" value="1"/>
</dbReference>